<feature type="active site" evidence="1">
    <location>
        <position position="772"/>
    </location>
</feature>
<dbReference type="PANTHER" id="PTHR10443">
    <property type="entry name" value="MICROSOMAL DIPEPTIDASE"/>
    <property type="match status" value="1"/>
</dbReference>
<feature type="binding site" evidence="1">
    <location>
        <position position="771"/>
    </location>
    <ligand>
        <name>Zn(2+)</name>
        <dbReference type="ChEBI" id="CHEBI:29105"/>
        <note>catalytic</note>
    </ligand>
</feature>
<evidence type="ECO:0000313" key="5">
    <source>
        <dbReference type="EMBL" id="OXA62133.1"/>
    </source>
</evidence>
<dbReference type="PROSITE" id="PS50215">
    <property type="entry name" value="ADAM_MEPRO"/>
    <property type="match status" value="1"/>
</dbReference>
<dbReference type="GO" id="GO:0098552">
    <property type="term" value="C:side of membrane"/>
    <property type="evidence" value="ECO:0007669"/>
    <property type="project" value="UniProtKB-KW"/>
</dbReference>
<keyword evidence="2" id="KW-0325">Glycoprotein</keyword>
<keyword evidence="3" id="KW-0812">Transmembrane</keyword>
<dbReference type="PANTHER" id="PTHR10443:SF12">
    <property type="entry name" value="DIPEPTIDASE"/>
    <property type="match status" value="1"/>
</dbReference>
<reference evidence="5 6" key="1">
    <citation type="submission" date="2015-12" db="EMBL/GenBank/DDBJ databases">
        <title>The genome of Folsomia candida.</title>
        <authorList>
            <person name="Faddeeva A."/>
            <person name="Derks M.F."/>
            <person name="Anvar Y."/>
            <person name="Smit S."/>
            <person name="Van Straalen N."/>
            <person name="Roelofs D."/>
        </authorList>
    </citation>
    <scope>NUCLEOTIDE SEQUENCE [LARGE SCALE GENOMIC DNA]</scope>
    <source>
        <strain evidence="5 6">VU population</strain>
        <tissue evidence="5">Whole body</tissue>
    </source>
</reference>
<comment type="caution">
    <text evidence="1">Lacks conserved residue(s) required for the propagation of feature annotation.</text>
</comment>
<comment type="cofactor">
    <cofactor evidence="2">
        <name>Zn(2+)</name>
        <dbReference type="ChEBI" id="CHEBI:29105"/>
    </cofactor>
</comment>
<gene>
    <name evidence="5" type="ORF">Fcan01_01733</name>
</gene>
<dbReference type="EC" id="3.4.13.19" evidence="2"/>
<keyword evidence="3" id="KW-1133">Transmembrane helix</keyword>
<feature type="binding site" evidence="1">
    <location>
        <position position="781"/>
    </location>
    <ligand>
        <name>Zn(2+)</name>
        <dbReference type="ChEBI" id="CHEBI:29105"/>
        <note>catalytic</note>
    </ligand>
</feature>
<dbReference type="CDD" id="cd01301">
    <property type="entry name" value="rDP_like"/>
    <property type="match status" value="1"/>
</dbReference>
<dbReference type="Pfam" id="PF01244">
    <property type="entry name" value="Peptidase_M19"/>
    <property type="match status" value="1"/>
</dbReference>
<dbReference type="OrthoDB" id="445695at2759"/>
<dbReference type="InterPro" id="IPR001590">
    <property type="entry name" value="Peptidase_M12B"/>
</dbReference>
<feature type="domain" description="Peptidase M12B" evidence="4">
    <location>
        <begin position="610"/>
        <end position="835"/>
    </location>
</feature>
<comment type="caution">
    <text evidence="5">The sequence shown here is derived from an EMBL/GenBank/DDBJ whole genome shotgun (WGS) entry which is preliminary data.</text>
</comment>
<evidence type="ECO:0000256" key="3">
    <source>
        <dbReference type="SAM" id="Phobius"/>
    </source>
</evidence>
<dbReference type="InterPro" id="IPR024079">
    <property type="entry name" value="MetalloPept_cat_dom_sf"/>
</dbReference>
<dbReference type="InterPro" id="IPR008257">
    <property type="entry name" value="Pept_M19"/>
</dbReference>
<dbReference type="GO" id="GO:0046872">
    <property type="term" value="F:metal ion binding"/>
    <property type="evidence" value="ECO:0007669"/>
    <property type="project" value="UniProtKB-UniRule"/>
</dbReference>
<keyword evidence="2" id="KW-1015">Disulfide bond</keyword>
<dbReference type="SUPFAM" id="SSF51556">
    <property type="entry name" value="Metallo-dependent hydrolases"/>
    <property type="match status" value="1"/>
</dbReference>
<name>A0A226EWZ6_FOLCA</name>
<dbReference type="GO" id="GO:0070573">
    <property type="term" value="F:metallodipeptidase activity"/>
    <property type="evidence" value="ECO:0007669"/>
    <property type="project" value="InterPro"/>
</dbReference>
<keyword evidence="2" id="KW-0482">Metalloprotease</keyword>
<protein>
    <recommendedName>
        <fullName evidence="2">Dipeptidase</fullName>
        <ecNumber evidence="2">3.4.13.19</ecNumber>
    </recommendedName>
</protein>
<dbReference type="EMBL" id="LNIX01000001">
    <property type="protein sequence ID" value="OXA62133.1"/>
    <property type="molecule type" value="Genomic_DNA"/>
</dbReference>
<organism evidence="5 6">
    <name type="scientific">Folsomia candida</name>
    <name type="common">Springtail</name>
    <dbReference type="NCBI Taxonomy" id="158441"/>
    <lineage>
        <taxon>Eukaryota</taxon>
        <taxon>Metazoa</taxon>
        <taxon>Ecdysozoa</taxon>
        <taxon>Arthropoda</taxon>
        <taxon>Hexapoda</taxon>
        <taxon>Collembola</taxon>
        <taxon>Entomobryomorpha</taxon>
        <taxon>Isotomoidea</taxon>
        <taxon>Isotomidae</taxon>
        <taxon>Proisotominae</taxon>
        <taxon>Folsomia</taxon>
    </lineage>
</organism>
<keyword evidence="2" id="KW-0645">Protease</keyword>
<dbReference type="GO" id="GO:0006508">
    <property type="term" value="P:proteolysis"/>
    <property type="evidence" value="ECO:0007669"/>
    <property type="project" value="UniProtKB-KW"/>
</dbReference>
<evidence type="ECO:0000259" key="4">
    <source>
        <dbReference type="PROSITE" id="PS50215"/>
    </source>
</evidence>
<keyword evidence="3" id="KW-0472">Membrane</keyword>
<keyword evidence="1 2" id="KW-0479">Metal-binding</keyword>
<evidence type="ECO:0000313" key="6">
    <source>
        <dbReference type="Proteomes" id="UP000198287"/>
    </source>
</evidence>
<dbReference type="InterPro" id="IPR032466">
    <property type="entry name" value="Metal_Hydrolase"/>
</dbReference>
<feature type="binding site" evidence="1">
    <location>
        <position position="775"/>
    </location>
    <ligand>
        <name>Zn(2+)</name>
        <dbReference type="ChEBI" id="CHEBI:29105"/>
        <note>catalytic</note>
    </ligand>
</feature>
<keyword evidence="2" id="KW-0224">Dipeptidase</keyword>
<dbReference type="Pfam" id="PF13688">
    <property type="entry name" value="Reprolysin_5"/>
    <property type="match status" value="1"/>
</dbReference>
<keyword evidence="2" id="KW-0336">GPI-anchor</keyword>
<dbReference type="Gene3D" id="3.20.20.140">
    <property type="entry name" value="Metal-dependent hydrolases"/>
    <property type="match status" value="1"/>
</dbReference>
<dbReference type="PROSITE" id="PS51365">
    <property type="entry name" value="RENAL_DIPEPTIDASE_2"/>
    <property type="match status" value="1"/>
</dbReference>
<dbReference type="SUPFAM" id="SSF55486">
    <property type="entry name" value="Metalloproteases ('zincins'), catalytic domain"/>
    <property type="match status" value="1"/>
</dbReference>
<keyword evidence="6" id="KW-1185">Reference proteome</keyword>
<comment type="subcellular location">
    <subcellularLocation>
        <location evidence="2">Membrane</location>
        <topology evidence="2">Lipid-anchor</topology>
        <topology evidence="2">GPI-anchor</topology>
    </subcellularLocation>
</comment>
<dbReference type="AlphaFoldDB" id="A0A226EWZ6"/>
<keyword evidence="2" id="KW-0378">Hydrolase</keyword>
<keyword evidence="2" id="KW-0449">Lipoprotein</keyword>
<dbReference type="Proteomes" id="UP000198287">
    <property type="component" value="Unassembled WGS sequence"/>
</dbReference>
<sequence>MPIKAKQIGISIVAAAAVVTVIVTVAVVTTRNLQDEPQSAAQKASRILERMPVIDGDLTQDPVWANHPESYTDIPRLRKGMVGGQFWVAYTSCTSNYKDSVAQTLEQIDVIRRLVSAYPNDLYLAKSPADIETAIQNGKIASLIAIEGGHSIQSSFSILRLMYDMGARYMTLTHSCNLPWADASPVDGGTIPPANDGLSGFGLKIIDEMNRLGMMVDLSHVSVATMKAALTRSKAPVIFSHSSAKAICDHHRNVPDDVLRMVKEHNGIVMVNFYKSFVRCDGQNATIQDVIEHIEHIRDVSGVDHIGIGADYDGVDRVPIDLPDVSSYPALFEALVARGWGDEDLEKLAGRNLLRVFRDVESVRDALVNQPMNQDVIKRADVERANINTSCITASFIDDVNVNEVENNSTSIETEVVLDGNDVANRTRRHIMNYEETTMPLSAAPSPTPVQVQVVRRHVAKRSANDDDNVASSFSVRVSGQGHNYNLALEAPSASVFSKSFKYNVAKDDGKGNVIFVDDTPSQKHLREIEEKFYIDQDSDSAMSIRNTETGYKVHGIMNNLAIIPSNNDQYNVFTVKTVSPESKSNNNDFVDLHRNLTYPKISTRATITAEPEIWVIFDYENSQQFGQDRTKILDYLGVFFHAINNRYATFSEPSIAFKISGVTTIATRDAQPYLESNKVPDKTGSDIDKVLDSFSTWAYTNQASGPKFDMAAVISGVDLQSKDSSGVYSKSVAGLAYLSAACWKTTTRWYATSVTEDLGGYYDGMFSVAHEFAHNLGSPHDGSGDAASCSWDEGYIMSYKGWGTTNKFYFSPCSINLMKTYISSNQGSCVKSIQASTNIPLSKDNVGDRYDMKALCVKYTKQSSAVPEPTKTPAELCKNLSCRYPTPNKPEGYYSIVTLNHPPGHKAFISL</sequence>
<feature type="transmembrane region" description="Helical" evidence="3">
    <location>
        <begin position="7"/>
        <end position="28"/>
    </location>
</feature>
<comment type="catalytic activity">
    <reaction evidence="2">
        <text>an L-aminoacyl-L-amino acid + H2O = 2 an L-alpha-amino acid</text>
        <dbReference type="Rhea" id="RHEA:48940"/>
        <dbReference type="ChEBI" id="CHEBI:15377"/>
        <dbReference type="ChEBI" id="CHEBI:59869"/>
        <dbReference type="ChEBI" id="CHEBI:77460"/>
        <dbReference type="EC" id="3.4.13.19"/>
    </reaction>
</comment>
<comment type="similarity">
    <text evidence="2">Belongs to the metallo-dependent hydrolases superfamily. Peptidase M19 family.</text>
</comment>
<accession>A0A226EWZ6</accession>
<evidence type="ECO:0000256" key="1">
    <source>
        <dbReference type="PROSITE-ProRule" id="PRU00276"/>
    </source>
</evidence>
<dbReference type="Gene3D" id="3.40.390.10">
    <property type="entry name" value="Collagenase (Catalytic Domain)"/>
    <property type="match status" value="1"/>
</dbReference>
<keyword evidence="1 2" id="KW-0862">Zinc</keyword>
<proteinExistence type="inferred from homology"/>
<comment type="subunit">
    <text evidence="2">Homodimer; disulfide-linked.</text>
</comment>
<evidence type="ECO:0000256" key="2">
    <source>
        <dbReference type="RuleBase" id="RU341113"/>
    </source>
</evidence>
<dbReference type="GO" id="GO:0004222">
    <property type="term" value="F:metalloendopeptidase activity"/>
    <property type="evidence" value="ECO:0007669"/>
    <property type="project" value="InterPro"/>
</dbReference>